<reference evidence="1 2" key="1">
    <citation type="submission" date="2015-02" db="EMBL/GenBank/DDBJ databases">
        <title>Evolution of amylase-binding proteins of oral streptococcal species.</title>
        <authorList>
            <person name="Haase E.M."/>
        </authorList>
    </citation>
    <scope>NUCLEOTIDE SEQUENCE [LARGE SCALE GENOMIC DNA]</scope>
    <source>
        <strain evidence="1 2">OT25</strain>
    </source>
</reference>
<comment type="caution">
    <text evidence="1">The sequence shown here is derived from an EMBL/GenBank/DDBJ whole genome shotgun (WGS) entry which is preliminary data.</text>
</comment>
<evidence type="ECO:0000313" key="1">
    <source>
        <dbReference type="EMBL" id="KJQ69375.1"/>
    </source>
</evidence>
<dbReference type="AlphaFoldDB" id="A0A0F2DHA7"/>
<sequence>MLENLKDLKNDMVAKQWTICSFIFIYKRVEYIVLVKRFVGREQRIEKYASVKLHFIEADNLVHELQVEANSQRLFVEARILREFFGIEYGDNLGDILKQFTNQLGNSVPKKVPEQRTDNEQAALVSSLSQSDAENPNKIYCYGVKRNSNGGQRSEFNSDKTKLLRPNLFRYFETDTSISFCYSDDINKENNDSEILRKFGEIK</sequence>
<name>A0A0F2DHA7_STRMT</name>
<organism evidence="1 2">
    <name type="scientific">Streptococcus mitis</name>
    <dbReference type="NCBI Taxonomy" id="28037"/>
    <lineage>
        <taxon>Bacteria</taxon>
        <taxon>Bacillati</taxon>
        <taxon>Bacillota</taxon>
        <taxon>Bacilli</taxon>
        <taxon>Lactobacillales</taxon>
        <taxon>Streptococcaceae</taxon>
        <taxon>Streptococcus</taxon>
        <taxon>Streptococcus mitis group</taxon>
    </lineage>
</organism>
<dbReference type="EMBL" id="JYGP01000001">
    <property type="protein sequence ID" value="KJQ69375.1"/>
    <property type="molecule type" value="Genomic_DNA"/>
</dbReference>
<dbReference type="Pfam" id="PF19503">
    <property type="entry name" value="DUF6037"/>
    <property type="match status" value="1"/>
</dbReference>
<accession>A0A0F2DHA7</accession>
<protein>
    <submittedName>
        <fullName evidence="1">Uncharacterized protein</fullName>
    </submittedName>
</protein>
<proteinExistence type="predicted"/>
<dbReference type="Proteomes" id="UP000033538">
    <property type="component" value="Unassembled WGS sequence"/>
</dbReference>
<dbReference type="InterPro" id="IPR046100">
    <property type="entry name" value="DUF6037"/>
</dbReference>
<dbReference type="PATRIC" id="fig|28037.212.peg.48"/>
<gene>
    <name evidence="1" type="ORF">TZ90_00052</name>
</gene>
<evidence type="ECO:0000313" key="2">
    <source>
        <dbReference type="Proteomes" id="UP000033538"/>
    </source>
</evidence>
<dbReference type="RefSeq" id="WP_045610825.1">
    <property type="nucleotide sequence ID" value="NZ_JYGP01000001.1"/>
</dbReference>